<gene>
    <name evidence="2" type="ORF">OC696_01820</name>
</gene>
<evidence type="ECO:0000313" key="2">
    <source>
        <dbReference type="EMBL" id="MDO8054600.1"/>
    </source>
</evidence>
<evidence type="ECO:0000259" key="1">
    <source>
        <dbReference type="Pfam" id="PF01695"/>
    </source>
</evidence>
<name>A0A9K3SV98_9MOLU</name>
<evidence type="ECO:0000313" key="3">
    <source>
        <dbReference type="Proteomes" id="UP001170651"/>
    </source>
</evidence>
<keyword evidence="2" id="KW-0067">ATP-binding</keyword>
<dbReference type="PANTHER" id="PTHR30050:SF8">
    <property type="entry name" value="PRIMOSOMAL PROTEIN DNAI"/>
    <property type="match status" value="1"/>
</dbReference>
<dbReference type="GO" id="GO:0006260">
    <property type="term" value="P:DNA replication"/>
    <property type="evidence" value="ECO:0007669"/>
    <property type="project" value="TreeGrafter"/>
</dbReference>
<feature type="domain" description="IstB-like ATP-binding" evidence="1">
    <location>
        <begin position="119"/>
        <end position="229"/>
    </location>
</feature>
<proteinExistence type="predicted"/>
<dbReference type="AlphaFoldDB" id="A0A9K3SV98"/>
<organism evidence="2 3">
    <name type="scientific">Candidatus Phytoplasma australasiaticum subsp. australasiaticum</name>
    <dbReference type="NCBI Taxonomy" id="2832407"/>
    <lineage>
        <taxon>Bacteria</taxon>
        <taxon>Bacillati</taxon>
        <taxon>Mycoplasmatota</taxon>
        <taxon>Mollicutes</taxon>
        <taxon>Acholeplasmatales</taxon>
        <taxon>Acholeplasmataceae</taxon>
        <taxon>Candidatus Phytoplasma</taxon>
        <taxon>16SrII (Peanut WB group)</taxon>
        <taxon>Candidatus Phytoplasma australasiaticum</taxon>
    </lineage>
</organism>
<accession>A0A9K3SV98</accession>
<dbReference type="Pfam" id="PF01695">
    <property type="entry name" value="IstB_IS21"/>
    <property type="match status" value="1"/>
</dbReference>
<dbReference type="GO" id="GO:0005524">
    <property type="term" value="F:ATP binding"/>
    <property type="evidence" value="ECO:0007669"/>
    <property type="project" value="UniProtKB-KW"/>
</dbReference>
<dbReference type="PANTHER" id="PTHR30050">
    <property type="entry name" value="CHROMOSOMAL REPLICATION INITIATOR PROTEIN DNAA"/>
    <property type="match status" value="1"/>
</dbReference>
<protein>
    <submittedName>
        <fullName evidence="2">ATP-binding protein</fullName>
    </submittedName>
</protein>
<dbReference type="Proteomes" id="UP001170651">
    <property type="component" value="Unassembled WGS sequence"/>
</dbReference>
<keyword evidence="3" id="KW-1185">Reference proteome</keyword>
<dbReference type="SUPFAM" id="SSF52540">
    <property type="entry name" value="P-loop containing nucleoside triphosphate hydrolases"/>
    <property type="match status" value="1"/>
</dbReference>
<dbReference type="RefSeq" id="WP_213680457.1">
    <property type="nucleotide sequence ID" value="NZ_JALQCT010000013.1"/>
</dbReference>
<keyword evidence="2" id="KW-0547">Nucleotide-binding</keyword>
<reference evidence="2 3" key="1">
    <citation type="journal article" date="2023" name="Int. J. Syst. Evol. Microbiol.">
        <title>The observation of taxonomic boundaries for the 16SrII and 16SrXXV phytoplasmas using genome-based delimitation.</title>
        <authorList>
            <person name="Rodrigues Jardim B."/>
            <person name="Tran-Nguyen L.T.T."/>
            <person name="Gambley C."/>
            <person name="Al-Sadi A.M."/>
            <person name="Al-Subhi A.M."/>
            <person name="Foissac X."/>
            <person name="Salar P."/>
            <person name="Cai H."/>
            <person name="Yang J.Y."/>
            <person name="Davis R."/>
            <person name="Jones L."/>
            <person name="Rodoni B."/>
            <person name="Constable F.E."/>
        </authorList>
    </citation>
    <scope>NUCLEOTIDE SEQUENCE [LARGE SCALE GENOMIC DNA]</scope>
    <source>
        <strain evidence="2">BAWM-OMN-P26</strain>
    </source>
</reference>
<dbReference type="EMBL" id="JAOSIW010000012">
    <property type="protein sequence ID" value="MDO8054600.1"/>
    <property type="molecule type" value="Genomic_DNA"/>
</dbReference>
<dbReference type="Gene3D" id="3.40.50.300">
    <property type="entry name" value="P-loop containing nucleotide triphosphate hydrolases"/>
    <property type="match status" value="1"/>
</dbReference>
<dbReference type="InterPro" id="IPR027417">
    <property type="entry name" value="P-loop_NTPase"/>
</dbReference>
<sequence length="286" mass="33957">MDSLEESNFNLQKIKNYIKNHPETKHLQIKDEDLIIVFNYLNKKDKPNPFGYKLVLKERPYLHVAWQETTKTRQIDWQSNLQQKNILFNQELDLSNIDVKKIKPISKIQKSIFQYMKSLIEQYNSPDFNIKNNKGLYIYGPFNSGKTFMLKVLAKMLLQCHIPFLFIGMSDLVRQFKFLWTQDIIEDKVNHLKKIPFLILDDFGLENMNTFFRDDIFIPLLSYRYEYKLPVFFSSILNQNDLKDTLQLNTDLINTTKAAKIINLIQKSTLLYDFSVNITKNKFSLT</sequence>
<comment type="caution">
    <text evidence="2">The sequence shown here is derived from an EMBL/GenBank/DDBJ whole genome shotgun (WGS) entry which is preliminary data.</text>
</comment>
<dbReference type="InterPro" id="IPR002611">
    <property type="entry name" value="IstB_ATP-bd"/>
</dbReference>